<dbReference type="Proteomes" id="UP000514720">
    <property type="component" value="Chromosome"/>
</dbReference>
<evidence type="ECO:0000256" key="1">
    <source>
        <dbReference type="ARBA" id="ARBA00004196"/>
    </source>
</evidence>
<accession>A0A7L7KSY2</accession>
<dbReference type="InterPro" id="IPR001320">
    <property type="entry name" value="Iontro_rcpt_C"/>
</dbReference>
<evidence type="ECO:0000259" key="6">
    <source>
        <dbReference type="SMART" id="SM00079"/>
    </source>
</evidence>
<dbReference type="Pfam" id="PF00497">
    <property type="entry name" value="SBP_bac_3"/>
    <property type="match status" value="1"/>
</dbReference>
<proteinExistence type="inferred from homology"/>
<dbReference type="GO" id="GO:0015276">
    <property type="term" value="F:ligand-gated monoatomic ion channel activity"/>
    <property type="evidence" value="ECO:0007669"/>
    <property type="project" value="InterPro"/>
</dbReference>
<dbReference type="RefSeq" id="WP_258878680.1">
    <property type="nucleotide sequence ID" value="NZ_CP048914.1"/>
</dbReference>
<dbReference type="EMBL" id="CP048914">
    <property type="protein sequence ID" value="QMS85054.1"/>
    <property type="molecule type" value="Genomic_DNA"/>
</dbReference>
<evidence type="ECO:0000313" key="8">
    <source>
        <dbReference type="Proteomes" id="UP000514720"/>
    </source>
</evidence>
<keyword evidence="3" id="KW-0732">Signal</keyword>
<feature type="domain" description="Solute-binding protein family 3/N-terminal" evidence="5">
    <location>
        <begin position="27"/>
        <end position="252"/>
    </location>
</feature>
<dbReference type="PANTHER" id="PTHR35936">
    <property type="entry name" value="MEMBRANE-BOUND LYTIC MUREIN TRANSGLYCOSYLASE F"/>
    <property type="match status" value="1"/>
</dbReference>
<comment type="subcellular location">
    <subcellularLocation>
        <location evidence="1">Cell envelope</location>
    </subcellularLocation>
</comment>
<evidence type="ECO:0000256" key="4">
    <source>
        <dbReference type="RuleBase" id="RU003744"/>
    </source>
</evidence>
<dbReference type="GO" id="GO:0016020">
    <property type="term" value="C:membrane"/>
    <property type="evidence" value="ECO:0007669"/>
    <property type="project" value="InterPro"/>
</dbReference>
<organism evidence="7 8">
    <name type="scientific">Candidatus Xianfuyuplasma coldseepsis</name>
    <dbReference type="NCBI Taxonomy" id="2782163"/>
    <lineage>
        <taxon>Bacteria</taxon>
        <taxon>Bacillati</taxon>
        <taxon>Mycoplasmatota</taxon>
        <taxon>Mollicutes</taxon>
        <taxon>Candidatus Izemoplasmatales</taxon>
        <taxon>Candidatus Izemoplasmataceae</taxon>
        <taxon>Candidatus Xianfuyuplasma</taxon>
    </lineage>
</organism>
<dbReference type="PROSITE" id="PS51257">
    <property type="entry name" value="PROKAR_LIPOPROTEIN"/>
    <property type="match status" value="1"/>
</dbReference>
<evidence type="ECO:0000313" key="7">
    <source>
        <dbReference type="EMBL" id="QMS85054.1"/>
    </source>
</evidence>
<dbReference type="SMART" id="SM00079">
    <property type="entry name" value="PBPe"/>
    <property type="match status" value="1"/>
</dbReference>
<dbReference type="SMART" id="SM00062">
    <property type="entry name" value="PBPb"/>
    <property type="match status" value="1"/>
</dbReference>
<dbReference type="InterPro" id="IPR001638">
    <property type="entry name" value="Solute-binding_3/MltF_N"/>
</dbReference>
<dbReference type="AlphaFoldDB" id="A0A7L7KSY2"/>
<dbReference type="PANTHER" id="PTHR35936:SF17">
    <property type="entry name" value="ARGININE-BINDING EXTRACELLULAR PROTEIN ARTP"/>
    <property type="match status" value="1"/>
</dbReference>
<dbReference type="InterPro" id="IPR018313">
    <property type="entry name" value="SBP_3_CS"/>
</dbReference>
<dbReference type="PROSITE" id="PS01039">
    <property type="entry name" value="SBP_BACTERIAL_3"/>
    <property type="match status" value="1"/>
</dbReference>
<comment type="similarity">
    <text evidence="2 4">Belongs to the bacterial solute-binding protein 3 family.</text>
</comment>
<feature type="domain" description="Ionotropic glutamate receptor C-terminal" evidence="6">
    <location>
        <begin position="27"/>
        <end position="252"/>
    </location>
</feature>
<gene>
    <name evidence="7" type="ORF">G4Z02_04620</name>
</gene>
<evidence type="ECO:0000256" key="2">
    <source>
        <dbReference type="ARBA" id="ARBA00010333"/>
    </source>
</evidence>
<dbReference type="KEGG" id="xcl:G4Z02_04620"/>
<reference evidence="7 8" key="1">
    <citation type="submission" date="2020-02" db="EMBL/GenBank/DDBJ databases">
        <authorList>
            <person name="Zheng R.K."/>
            <person name="Sun C.M."/>
        </authorList>
    </citation>
    <scope>NUCLEOTIDE SEQUENCE [LARGE SCALE GENOMIC DNA]</scope>
    <source>
        <strain evidence="8">zrk13</strain>
    </source>
</reference>
<sequence length="252" mass="27252">MKEFIIIVLIGMMTLLGACEQAEDVEKVTVLTSSGYAPYEIVDTKGNLTGFDIELMEAIADEMGIVIEWSDVSFDGIIASIETGQAEIAIAGLSPTEDRKQQVDFCTVYYNAESGLTNVLIFDPAEVTVETLDDLDGLIVAAQTGTVQAGFLDNVKDEYNFTVELRTDNTAIVQEILTGNIDVLVVEHAISEEILNVNTNLATVGFESYLDDTSGNAIAITKGSAYLDQINTAIAILQEDGTIDALIAEWFE</sequence>
<keyword evidence="8" id="KW-1185">Reference proteome</keyword>
<evidence type="ECO:0000259" key="5">
    <source>
        <dbReference type="SMART" id="SM00062"/>
    </source>
</evidence>
<dbReference type="GO" id="GO:0030313">
    <property type="term" value="C:cell envelope"/>
    <property type="evidence" value="ECO:0007669"/>
    <property type="project" value="UniProtKB-SubCell"/>
</dbReference>
<evidence type="ECO:0000256" key="3">
    <source>
        <dbReference type="ARBA" id="ARBA00022729"/>
    </source>
</evidence>
<name>A0A7L7KSY2_9MOLU</name>
<dbReference type="Gene3D" id="3.40.190.10">
    <property type="entry name" value="Periplasmic binding protein-like II"/>
    <property type="match status" value="2"/>
</dbReference>
<protein>
    <submittedName>
        <fullName evidence="7">Amino acid ABC transporter substrate-binding protein</fullName>
    </submittedName>
</protein>
<dbReference type="SUPFAM" id="SSF53850">
    <property type="entry name" value="Periplasmic binding protein-like II"/>
    <property type="match status" value="1"/>
</dbReference>